<dbReference type="Proteomes" id="UP000324222">
    <property type="component" value="Unassembled WGS sequence"/>
</dbReference>
<dbReference type="EMBL" id="VSRR010050241">
    <property type="protein sequence ID" value="MPC79104.1"/>
    <property type="molecule type" value="Genomic_DNA"/>
</dbReference>
<reference evidence="1 2" key="1">
    <citation type="submission" date="2019-05" db="EMBL/GenBank/DDBJ databases">
        <title>Another draft genome of Portunus trituberculatus and its Hox gene families provides insights of decapod evolution.</title>
        <authorList>
            <person name="Jeong J.-H."/>
            <person name="Song I."/>
            <person name="Kim S."/>
            <person name="Choi T."/>
            <person name="Kim D."/>
            <person name="Ryu S."/>
            <person name="Kim W."/>
        </authorList>
    </citation>
    <scope>NUCLEOTIDE SEQUENCE [LARGE SCALE GENOMIC DNA]</scope>
    <source>
        <tissue evidence="1">Muscle</tissue>
    </source>
</reference>
<evidence type="ECO:0000313" key="1">
    <source>
        <dbReference type="EMBL" id="MPC79104.1"/>
    </source>
</evidence>
<dbReference type="AlphaFoldDB" id="A0A5B7IEE3"/>
<accession>A0A5B7IEE3</accession>
<gene>
    <name evidence="1" type="ORF">E2C01_073617</name>
</gene>
<sequence>MLKGGHPRSLAPRVCFITVKSSPSGLYHRRSGSQGPWNITACNSANAAAKEEPHPDTTGQVSRGNRHTPFAALFSLLASLLPLKVHVHTTPSQSCA</sequence>
<name>A0A5B7IEE3_PORTR</name>
<evidence type="ECO:0000313" key="2">
    <source>
        <dbReference type="Proteomes" id="UP000324222"/>
    </source>
</evidence>
<keyword evidence="2" id="KW-1185">Reference proteome</keyword>
<comment type="caution">
    <text evidence="1">The sequence shown here is derived from an EMBL/GenBank/DDBJ whole genome shotgun (WGS) entry which is preliminary data.</text>
</comment>
<proteinExistence type="predicted"/>
<protein>
    <submittedName>
        <fullName evidence="1">Uncharacterized protein</fullName>
    </submittedName>
</protein>
<organism evidence="1 2">
    <name type="scientific">Portunus trituberculatus</name>
    <name type="common">Swimming crab</name>
    <name type="synonym">Neptunus trituberculatus</name>
    <dbReference type="NCBI Taxonomy" id="210409"/>
    <lineage>
        <taxon>Eukaryota</taxon>
        <taxon>Metazoa</taxon>
        <taxon>Ecdysozoa</taxon>
        <taxon>Arthropoda</taxon>
        <taxon>Crustacea</taxon>
        <taxon>Multicrustacea</taxon>
        <taxon>Malacostraca</taxon>
        <taxon>Eumalacostraca</taxon>
        <taxon>Eucarida</taxon>
        <taxon>Decapoda</taxon>
        <taxon>Pleocyemata</taxon>
        <taxon>Brachyura</taxon>
        <taxon>Eubrachyura</taxon>
        <taxon>Portunoidea</taxon>
        <taxon>Portunidae</taxon>
        <taxon>Portuninae</taxon>
        <taxon>Portunus</taxon>
    </lineage>
</organism>